<keyword evidence="2" id="KW-1185">Reference proteome</keyword>
<organism evidence="1 2">
    <name type="scientific">Coemansia aciculifera</name>
    <dbReference type="NCBI Taxonomy" id="417176"/>
    <lineage>
        <taxon>Eukaryota</taxon>
        <taxon>Fungi</taxon>
        <taxon>Fungi incertae sedis</taxon>
        <taxon>Zoopagomycota</taxon>
        <taxon>Kickxellomycotina</taxon>
        <taxon>Kickxellomycetes</taxon>
        <taxon>Kickxellales</taxon>
        <taxon>Kickxellaceae</taxon>
        <taxon>Coemansia</taxon>
    </lineage>
</organism>
<proteinExistence type="predicted"/>
<sequence>MSHAIKEEEDDDNFELVDYTAASPWEKFVASVENQLCKLEVNDGKRGSFAIDELSSKCSRLLVKHRQYRSAVLGQVSALCTKVAPLSYRGSSYALTLSIHPLLAAAKRDDGGRNNTDRLAMFDGYFAPVHVPELEIDNSQSELEAAWHPLHRWTGSSVLIYLRYLGDDNDWTDGAVGDDGEGGVNLGGNYSISLETAKLLMSSMNIAAQNVQCQLPIFVPIGDAWRCLFTGRLLSRAVSAAEQGDGCVVGLVRKIESVCLPHAPTSYLQLNGLIELYANSFRILAYAPLSADDDSHGGVNNNSSRSTVEIGREWDFVSSTVSLAALHTYRIKNTYSRDWNTYSPDFIYRAGDLNVGPANDPLRLLTLSALFQRAPCGTYTDPQSLGRDRLYLKTATAWLLSANMFPADRERTMLTEALEDAFAAWAQFANEAKRHRHLNLSEQMEAHAEVTSDMLIDLFGP</sequence>
<name>A0ACC1LXR6_9FUNG</name>
<evidence type="ECO:0000313" key="1">
    <source>
        <dbReference type="EMBL" id="KAJ2889751.1"/>
    </source>
</evidence>
<evidence type="ECO:0000313" key="2">
    <source>
        <dbReference type="Proteomes" id="UP001139981"/>
    </source>
</evidence>
<protein>
    <submittedName>
        <fullName evidence="1">Uncharacterized protein</fullName>
    </submittedName>
</protein>
<accession>A0ACC1LXR6</accession>
<dbReference type="EMBL" id="JANBVB010001685">
    <property type="protein sequence ID" value="KAJ2889751.1"/>
    <property type="molecule type" value="Genomic_DNA"/>
</dbReference>
<dbReference type="Proteomes" id="UP001139981">
    <property type="component" value="Unassembled WGS sequence"/>
</dbReference>
<feature type="non-terminal residue" evidence="1">
    <location>
        <position position="461"/>
    </location>
</feature>
<gene>
    <name evidence="1" type="ORF">IWW38_004518</name>
</gene>
<comment type="caution">
    <text evidence="1">The sequence shown here is derived from an EMBL/GenBank/DDBJ whole genome shotgun (WGS) entry which is preliminary data.</text>
</comment>
<reference evidence="1" key="1">
    <citation type="submission" date="2022-07" db="EMBL/GenBank/DDBJ databases">
        <title>Phylogenomic reconstructions and comparative analyses of Kickxellomycotina fungi.</title>
        <authorList>
            <person name="Reynolds N.K."/>
            <person name="Stajich J.E."/>
            <person name="Barry K."/>
            <person name="Grigoriev I.V."/>
            <person name="Crous P."/>
            <person name="Smith M.E."/>
        </authorList>
    </citation>
    <scope>NUCLEOTIDE SEQUENCE</scope>
    <source>
        <strain evidence="1">CBS 190363</strain>
    </source>
</reference>